<dbReference type="Proteomes" id="UP000007350">
    <property type="component" value="Unassembled WGS sequence"/>
</dbReference>
<dbReference type="EMBL" id="AHKC01018464">
    <property type="protein sequence ID" value="EKF27300.1"/>
    <property type="molecule type" value="Genomic_DNA"/>
</dbReference>
<feature type="domain" description="Trans-sialidase C-terminal" evidence="2">
    <location>
        <begin position="18"/>
        <end position="232"/>
    </location>
</feature>
<dbReference type="InterPro" id="IPR055239">
    <property type="entry name" value="TS_C"/>
</dbReference>
<dbReference type="InterPro" id="IPR008377">
    <property type="entry name" value="Sialidase_trypan"/>
</dbReference>
<dbReference type="InterPro" id="IPR021287">
    <property type="entry name" value="Trans-sialidase_CS"/>
</dbReference>
<dbReference type="PRINTS" id="PR01803">
    <property type="entry name" value="TCSIALIDASE"/>
</dbReference>
<evidence type="ECO:0000313" key="3">
    <source>
        <dbReference type="EMBL" id="EKF27300.1"/>
    </source>
</evidence>
<evidence type="ECO:0000259" key="2">
    <source>
        <dbReference type="Pfam" id="PF22925"/>
    </source>
</evidence>
<dbReference type="Gene3D" id="2.60.120.200">
    <property type="match status" value="1"/>
</dbReference>
<name>K2MJF3_TRYCR</name>
<evidence type="ECO:0000313" key="4">
    <source>
        <dbReference type="Proteomes" id="UP000007350"/>
    </source>
</evidence>
<gene>
    <name evidence="3" type="ORF">MOQ_008979</name>
</gene>
<dbReference type="SUPFAM" id="SSF49899">
    <property type="entry name" value="Concanavalin A-like lectins/glucanases"/>
    <property type="match status" value="1"/>
</dbReference>
<reference evidence="3 4" key="1">
    <citation type="journal article" date="2012" name="BMC Genomics">
        <title>Comparative genomic analysis of human infective Trypanosoma cruzi lineages with the bat-restricted subspecies T. cruzi marinkellei.</title>
        <authorList>
            <person name="Franzen O."/>
            <person name="Talavera-Lopez C."/>
            <person name="Ochaya S."/>
            <person name="Butler C.E."/>
            <person name="Messenger L.A."/>
            <person name="Lewis M.D."/>
            <person name="Llewellyn M.S."/>
            <person name="Marinkelle C.J."/>
            <person name="Tyler K.M."/>
            <person name="Miles M.A."/>
            <person name="Andersson B."/>
        </authorList>
    </citation>
    <scope>NUCLEOTIDE SEQUENCE [LARGE SCALE GENOMIC DNA]</scope>
    <source>
        <strain evidence="3 4">B7</strain>
    </source>
</reference>
<feature type="compositionally biased region" description="Polar residues" evidence="1">
    <location>
        <begin position="283"/>
        <end position="292"/>
    </location>
</feature>
<evidence type="ECO:0000256" key="1">
    <source>
        <dbReference type="SAM" id="MobiDB-lite"/>
    </source>
</evidence>
<dbReference type="InterPro" id="IPR013320">
    <property type="entry name" value="ConA-like_dom_sf"/>
</dbReference>
<keyword evidence="4" id="KW-1185">Reference proteome</keyword>
<dbReference type="AlphaFoldDB" id="K2MJF3"/>
<dbReference type="Pfam" id="PF11052">
    <property type="entry name" value="Tr-sialidase_C"/>
    <property type="match status" value="1"/>
</dbReference>
<comment type="caution">
    <text evidence="3">The sequence shown here is derived from an EMBL/GenBank/DDBJ whole genome shotgun (WGS) entry which is preliminary data.</text>
</comment>
<accession>K2MJF3</accession>
<dbReference type="OrthoDB" id="252307at2759"/>
<organism evidence="3 4">
    <name type="scientific">Trypanosoma cruzi marinkellei</name>
    <dbReference type="NCBI Taxonomy" id="85056"/>
    <lineage>
        <taxon>Eukaryota</taxon>
        <taxon>Discoba</taxon>
        <taxon>Euglenozoa</taxon>
        <taxon>Kinetoplastea</taxon>
        <taxon>Metakinetoplastina</taxon>
        <taxon>Trypanosomatida</taxon>
        <taxon>Trypanosomatidae</taxon>
        <taxon>Trypanosoma</taxon>
        <taxon>Schizotrypanum</taxon>
    </lineage>
</organism>
<feature type="region of interest" description="Disordered" evidence="1">
    <location>
        <begin position="267"/>
        <end position="308"/>
    </location>
</feature>
<dbReference type="GO" id="GO:0004308">
    <property type="term" value="F:exo-alpha-sialidase activity"/>
    <property type="evidence" value="ECO:0007669"/>
    <property type="project" value="InterPro"/>
</dbReference>
<proteinExistence type="predicted"/>
<feature type="non-terminal residue" evidence="3">
    <location>
        <position position="1"/>
    </location>
</feature>
<sequence length="359" mass="37731">SSAAKGTSTGTAYSAAMPRTGLVGFLSGNYSDDTWRDEYLGVDATVIGAATVKERATESSGGVKFQGACAEWPVGRQGENQPYHFANYNFTLVATVSIHNVPKKGNIPLMGVYAMDGDGGKSTVLLGLSYSKEKKWKLLCSDGEVTEHSSSWEANTTYQVAIVLQNENQSSVYVDGKRVGGDSQCELETTDSKEVSHFYIGGDGRSADNTGSDEVVSLTVTNVLLYNRPLTSEEIDATKPNKASILVPEKRNAAVVGTSLTAVNRPAVQKTVSVPSPGGPAVNQESSTSSGENGEMAGETDGQEEGANPQVRDANAAALNSNFGNVSQGNNSDAGTVRENEPRPLLLLLLLGLWGLAAP</sequence>
<protein>
    <submittedName>
        <fullName evidence="3">Trans-sialidase, putative</fullName>
    </submittedName>
</protein>
<dbReference type="Pfam" id="PF22925">
    <property type="entry name" value="TS_C"/>
    <property type="match status" value="1"/>
</dbReference>